<keyword evidence="5" id="KW-0548">Nucleotidyltransferase</keyword>
<keyword evidence="16" id="KW-1185">Reference proteome</keyword>
<proteinExistence type="inferred from homology"/>
<dbReference type="GO" id="GO:0005524">
    <property type="term" value="F:ATP binding"/>
    <property type="evidence" value="ECO:0007669"/>
    <property type="project" value="UniProtKB-KW"/>
</dbReference>
<name>A0A6A4VZ27_AMPAM</name>
<dbReference type="Pfam" id="PF03281">
    <property type="entry name" value="Mab-21"/>
    <property type="match status" value="1"/>
</dbReference>
<evidence type="ECO:0000256" key="3">
    <source>
        <dbReference type="ARBA" id="ARBA00008307"/>
    </source>
</evidence>
<comment type="similarity">
    <text evidence="3">Belongs to the mab-21 family.</text>
</comment>
<evidence type="ECO:0000256" key="8">
    <source>
        <dbReference type="ARBA" id="ARBA00022840"/>
    </source>
</evidence>
<evidence type="ECO:0000256" key="12">
    <source>
        <dbReference type="SAM" id="MobiDB-lite"/>
    </source>
</evidence>
<comment type="caution">
    <text evidence="15">The sequence shown here is derived from an EMBL/GenBank/DDBJ whole genome shotgun (WGS) entry which is preliminary data.</text>
</comment>
<dbReference type="GO" id="GO:0016779">
    <property type="term" value="F:nucleotidyltransferase activity"/>
    <property type="evidence" value="ECO:0007669"/>
    <property type="project" value="UniProtKB-KW"/>
</dbReference>
<evidence type="ECO:0000313" key="16">
    <source>
        <dbReference type="Proteomes" id="UP000440578"/>
    </source>
</evidence>
<comment type="cofactor">
    <cofactor evidence="1">
        <name>Mn(2+)</name>
        <dbReference type="ChEBI" id="CHEBI:29035"/>
    </cofactor>
</comment>
<evidence type="ECO:0000259" key="13">
    <source>
        <dbReference type="Pfam" id="PF03281"/>
    </source>
</evidence>
<keyword evidence="4" id="KW-0808">Transferase</keyword>
<feature type="compositionally biased region" description="Low complexity" evidence="12">
    <location>
        <begin position="29"/>
        <end position="41"/>
    </location>
</feature>
<evidence type="ECO:0000256" key="10">
    <source>
        <dbReference type="ARBA" id="ARBA00023134"/>
    </source>
</evidence>
<evidence type="ECO:0000256" key="1">
    <source>
        <dbReference type="ARBA" id="ARBA00001936"/>
    </source>
</evidence>
<dbReference type="GO" id="GO:0046872">
    <property type="term" value="F:metal ion binding"/>
    <property type="evidence" value="ECO:0007669"/>
    <property type="project" value="UniProtKB-KW"/>
</dbReference>
<dbReference type="PANTHER" id="PTHR10656">
    <property type="entry name" value="CELL FATE DETERMINING PROTEIN MAB21-RELATED"/>
    <property type="match status" value="1"/>
</dbReference>
<accession>A0A6A4VZ27</accession>
<keyword evidence="9" id="KW-0460">Magnesium</keyword>
<organism evidence="15 16">
    <name type="scientific">Amphibalanus amphitrite</name>
    <name type="common">Striped barnacle</name>
    <name type="synonym">Balanus amphitrite</name>
    <dbReference type="NCBI Taxonomy" id="1232801"/>
    <lineage>
        <taxon>Eukaryota</taxon>
        <taxon>Metazoa</taxon>
        <taxon>Ecdysozoa</taxon>
        <taxon>Arthropoda</taxon>
        <taxon>Crustacea</taxon>
        <taxon>Multicrustacea</taxon>
        <taxon>Cirripedia</taxon>
        <taxon>Thoracica</taxon>
        <taxon>Thoracicalcarea</taxon>
        <taxon>Balanomorpha</taxon>
        <taxon>Balanoidea</taxon>
        <taxon>Balanidae</taxon>
        <taxon>Amphibalaninae</taxon>
        <taxon>Amphibalanus</taxon>
    </lineage>
</organism>
<dbReference type="EMBL" id="VIIS01001582">
    <property type="protein sequence ID" value="KAF0296092.1"/>
    <property type="molecule type" value="Genomic_DNA"/>
</dbReference>
<evidence type="ECO:0000259" key="14">
    <source>
        <dbReference type="Pfam" id="PF20266"/>
    </source>
</evidence>
<keyword evidence="7" id="KW-0547">Nucleotide-binding</keyword>
<dbReference type="SMART" id="SM01265">
    <property type="entry name" value="Mab-21"/>
    <property type="match status" value="1"/>
</dbReference>
<evidence type="ECO:0000256" key="9">
    <source>
        <dbReference type="ARBA" id="ARBA00022842"/>
    </source>
</evidence>
<dbReference type="InterPro" id="IPR024810">
    <property type="entry name" value="MAB21L/cGLR"/>
</dbReference>
<dbReference type="InterPro" id="IPR046903">
    <property type="entry name" value="Mab-21-like_nuc_Trfase"/>
</dbReference>
<feature type="domain" description="Mab-21-like nucleotidyltransferase" evidence="13">
    <location>
        <begin position="119"/>
        <end position="195"/>
    </location>
</feature>
<evidence type="ECO:0000256" key="11">
    <source>
        <dbReference type="ARBA" id="ARBA00023211"/>
    </source>
</evidence>
<keyword evidence="6" id="KW-0479">Metal-binding</keyword>
<evidence type="ECO:0000256" key="4">
    <source>
        <dbReference type="ARBA" id="ARBA00022679"/>
    </source>
</evidence>
<feature type="region of interest" description="Disordered" evidence="12">
    <location>
        <begin position="384"/>
        <end position="403"/>
    </location>
</feature>
<evidence type="ECO:0000256" key="6">
    <source>
        <dbReference type="ARBA" id="ARBA00022723"/>
    </source>
</evidence>
<evidence type="ECO:0000256" key="7">
    <source>
        <dbReference type="ARBA" id="ARBA00022741"/>
    </source>
</evidence>
<keyword evidence="10" id="KW-0342">GTP-binding</keyword>
<feature type="compositionally biased region" description="Basic and acidic residues" evidence="12">
    <location>
        <begin position="42"/>
        <end position="53"/>
    </location>
</feature>
<sequence length="403" mass="45889">MIRLGPLPISGEVDASPAKTHSTVRQAPDTTDVESSSTSSEINREDDIDAARLEPTDHPGFVLLYVRPRADCKHSEWLPLSGAHVKTNIELIGNRGTAKADTRSWPIGNLMTGGPSLSSKEGGIDADLVPCFSLPRWPCEEFRRRPRPHGQPAPALVERLCRVAAMLVAVGFKGSDTERDQWRLSFSKHEYILLQSLTELQRDCLVVLKYCCAVLFEPHGPIKGAYLKMALLWECEETDPKTWEEKGLRNMTIKVLARLRDYVQKGRLPCYFWSNINMLAMRDEKELERLQGTMRGLINYLYTAAAEVVAALSWYGDSGVTHRNLPSGGIEEHWKFVLHRHSLWDLTSREATWLKENFIKLLDKQVSPMELMYQRVLKEISNNREKHQGHGAEPFKDDWLEEE</sequence>
<reference evidence="15 16" key="1">
    <citation type="submission" date="2019-07" db="EMBL/GenBank/DDBJ databases">
        <title>Draft genome assembly of a fouling barnacle, Amphibalanus amphitrite (Darwin, 1854): The first reference genome for Thecostraca.</title>
        <authorList>
            <person name="Kim W."/>
        </authorList>
    </citation>
    <scope>NUCLEOTIDE SEQUENCE [LARGE SCALE GENOMIC DNA]</scope>
    <source>
        <strain evidence="15">SNU_AA5</strain>
        <tissue evidence="15">Soma without cirri and trophi</tissue>
    </source>
</reference>
<evidence type="ECO:0000313" key="15">
    <source>
        <dbReference type="EMBL" id="KAF0296092.1"/>
    </source>
</evidence>
<dbReference type="Gene3D" id="1.10.1410.40">
    <property type="match status" value="1"/>
</dbReference>
<keyword evidence="11" id="KW-0464">Manganese</keyword>
<comment type="cofactor">
    <cofactor evidence="2">
        <name>Mg(2+)</name>
        <dbReference type="ChEBI" id="CHEBI:18420"/>
    </cofactor>
</comment>
<gene>
    <name evidence="15" type="ORF">FJT64_006413</name>
</gene>
<keyword evidence="8" id="KW-0067">ATP-binding</keyword>
<dbReference type="PANTHER" id="PTHR10656:SF42">
    <property type="entry name" value="CYCLIC GMP-AMP SYNTHASE-LIKE PROTEIN-RELATED"/>
    <property type="match status" value="1"/>
</dbReference>
<dbReference type="GO" id="GO:0005525">
    <property type="term" value="F:GTP binding"/>
    <property type="evidence" value="ECO:0007669"/>
    <property type="project" value="UniProtKB-KW"/>
</dbReference>
<dbReference type="InterPro" id="IPR046906">
    <property type="entry name" value="Mab-21_HhH/H2TH-like"/>
</dbReference>
<protein>
    <submittedName>
        <fullName evidence="15">Uncharacterized protein</fullName>
    </submittedName>
</protein>
<evidence type="ECO:0000256" key="2">
    <source>
        <dbReference type="ARBA" id="ARBA00001946"/>
    </source>
</evidence>
<feature type="region of interest" description="Disordered" evidence="12">
    <location>
        <begin position="1"/>
        <end position="53"/>
    </location>
</feature>
<evidence type="ECO:0000256" key="5">
    <source>
        <dbReference type="ARBA" id="ARBA00022695"/>
    </source>
</evidence>
<dbReference type="AlphaFoldDB" id="A0A6A4VZ27"/>
<dbReference type="Pfam" id="PF20266">
    <property type="entry name" value="Mab-21_C"/>
    <property type="match status" value="1"/>
</dbReference>
<dbReference type="OrthoDB" id="6119992at2759"/>
<dbReference type="Proteomes" id="UP000440578">
    <property type="component" value="Unassembled WGS sequence"/>
</dbReference>
<feature type="domain" description="Mab-21-like HhH/H2TH-like" evidence="14">
    <location>
        <begin position="202"/>
        <end position="290"/>
    </location>
</feature>